<reference evidence="1 2" key="1">
    <citation type="journal article" date="2009" name="PLoS Genet.">
        <title>Genomic analysis of the basal lineage fungus Rhizopus oryzae reveals a whole-genome duplication.</title>
        <authorList>
            <person name="Ma L.-J."/>
            <person name="Ibrahim A.S."/>
            <person name="Skory C."/>
            <person name="Grabherr M.G."/>
            <person name="Burger G."/>
            <person name="Butler M."/>
            <person name="Elias M."/>
            <person name="Idnurm A."/>
            <person name="Lang B.F."/>
            <person name="Sone T."/>
            <person name="Abe A."/>
            <person name="Calvo S.E."/>
            <person name="Corrochano L.M."/>
            <person name="Engels R."/>
            <person name="Fu J."/>
            <person name="Hansberg W."/>
            <person name="Kim J.-M."/>
            <person name="Kodira C.D."/>
            <person name="Koehrsen M.J."/>
            <person name="Liu B."/>
            <person name="Miranda-Saavedra D."/>
            <person name="O'Leary S."/>
            <person name="Ortiz-Castellanos L."/>
            <person name="Poulter R."/>
            <person name="Rodriguez-Romero J."/>
            <person name="Ruiz-Herrera J."/>
            <person name="Shen Y.-Q."/>
            <person name="Zeng Q."/>
            <person name="Galagan J."/>
            <person name="Birren B.W."/>
            <person name="Cuomo C.A."/>
            <person name="Wickes B.L."/>
        </authorList>
    </citation>
    <scope>NUCLEOTIDE SEQUENCE [LARGE SCALE GENOMIC DNA]</scope>
    <source>
        <strain evidence="2">RA 99-880 / ATCC MYA-4621 / FGSC 9543 / NRRL 43880</strain>
    </source>
</reference>
<accession>I1CF38</accession>
<gene>
    <name evidence="1" type="ORF">RO3G_11779</name>
</gene>
<keyword evidence="2" id="KW-1185">Reference proteome</keyword>
<dbReference type="Proteomes" id="UP000009138">
    <property type="component" value="Unassembled WGS sequence"/>
</dbReference>
<dbReference type="AlphaFoldDB" id="I1CF38"/>
<proteinExistence type="predicted"/>
<dbReference type="InParanoid" id="I1CF38"/>
<name>I1CF38_RHIO9</name>
<dbReference type="GeneID" id="93618744"/>
<sequence>MIVWIFDNVSSSKMKSAFFLARISASLLSKQSLTGGSNVPRKCITASGLSANLALVKRSTVGGKMVPMFLICNFKALYLWNYKW</sequence>
<organism evidence="1 2">
    <name type="scientific">Rhizopus delemar (strain RA 99-880 / ATCC MYA-4621 / FGSC 9543 / NRRL 43880)</name>
    <name type="common">Mucormycosis agent</name>
    <name type="synonym">Rhizopus arrhizus var. delemar</name>
    <dbReference type="NCBI Taxonomy" id="246409"/>
    <lineage>
        <taxon>Eukaryota</taxon>
        <taxon>Fungi</taxon>
        <taxon>Fungi incertae sedis</taxon>
        <taxon>Mucoromycota</taxon>
        <taxon>Mucoromycotina</taxon>
        <taxon>Mucoromycetes</taxon>
        <taxon>Mucorales</taxon>
        <taxon>Mucorineae</taxon>
        <taxon>Rhizopodaceae</taxon>
        <taxon>Rhizopus</taxon>
    </lineage>
</organism>
<dbReference type="EMBL" id="CH476740">
    <property type="protein sequence ID" value="EIE87068.1"/>
    <property type="molecule type" value="Genomic_DNA"/>
</dbReference>
<evidence type="ECO:0000313" key="2">
    <source>
        <dbReference type="Proteomes" id="UP000009138"/>
    </source>
</evidence>
<protein>
    <submittedName>
        <fullName evidence="1">Uncharacterized protein</fullName>
    </submittedName>
</protein>
<dbReference type="RefSeq" id="XP_067522464.1">
    <property type="nucleotide sequence ID" value="XM_067666363.1"/>
</dbReference>
<dbReference type="VEuPathDB" id="FungiDB:RO3G_11779"/>
<evidence type="ECO:0000313" key="1">
    <source>
        <dbReference type="EMBL" id="EIE87068.1"/>
    </source>
</evidence>